<sequence>MSKLTKKDKIHIFEEWTLENKRGTYLSKKYGIRREKVNYLINLIKIHGLSVLDKSYTHYSKEYKEHAIKRVLLGNESINAVALDLGLPGNGMLSNWIRSYKENGYNVVIKKKGRRIHEQERVKRIRTAQARKRQVASPEFKAYCRKRIYKKIGCLGSKKKEPTKTEIAQAVTELRHELGLAVKKIIEIINANEDLPHISRSNYYDVYTREDKDQVHHSDVMMRIREIYDEIKNRYVAPGYRRITHILHREGYQINRKTVNRLMRKMDLYGYVMKRRHPYSSYQGDIKGRIKPDLIKRKFFALRPNMKWYTDITEFNLRGKKLYLSPIIDGCGRDIVAYNISRHPNLKQVMSMLDDAFKTNQALNGLIFHTDRGWQYQHKAYQHELAIRGIEQSMSRKGCSPDDGLMEGFFGILKREMFYGQEKKYASLDELEQAIRKYIDYYNTERTKDKLKELTPIEYRNKSLVA</sequence>
<dbReference type="HOGENOM" id="CLU_027402_27_6_9"/>
<dbReference type="GO" id="GO:0043565">
    <property type="term" value="F:sequence-specific DNA binding"/>
    <property type="evidence" value="ECO:0007669"/>
    <property type="project" value="InterPro"/>
</dbReference>
<dbReference type="InterPro" id="IPR001584">
    <property type="entry name" value="Integrase_cat-core"/>
</dbReference>
<name>E4SIJ7_LACAR</name>
<dbReference type="GO" id="GO:0015074">
    <property type="term" value="P:DNA integration"/>
    <property type="evidence" value="ECO:0007669"/>
    <property type="project" value="InterPro"/>
</dbReference>
<comment type="function">
    <text evidence="1">Involved in the transposition of the insertion sequence.</text>
</comment>
<dbReference type="SUPFAM" id="SSF48295">
    <property type="entry name" value="TrpR-like"/>
    <property type="match status" value="1"/>
</dbReference>
<dbReference type="PROSITE" id="PS50994">
    <property type="entry name" value="INTEGRASE"/>
    <property type="match status" value="1"/>
</dbReference>
<dbReference type="NCBIfam" id="NF033516">
    <property type="entry name" value="transpos_IS3"/>
    <property type="match status" value="1"/>
</dbReference>
<dbReference type="PATRIC" id="fig|695560.3.peg.1034"/>
<organism evidence="5 6">
    <name type="scientific">Lactobacillus amylovorus (strain GRL 1112)</name>
    <dbReference type="NCBI Taxonomy" id="695560"/>
    <lineage>
        <taxon>Bacteria</taxon>
        <taxon>Bacillati</taxon>
        <taxon>Bacillota</taxon>
        <taxon>Bacilli</taxon>
        <taxon>Lactobacillales</taxon>
        <taxon>Lactobacillaceae</taxon>
        <taxon>Lactobacillus</taxon>
    </lineage>
</organism>
<dbReference type="Pfam" id="PF00665">
    <property type="entry name" value="rve"/>
    <property type="match status" value="1"/>
</dbReference>
<evidence type="ECO:0000313" key="5">
    <source>
        <dbReference type="EMBL" id="ADQ58996.1"/>
    </source>
</evidence>
<dbReference type="AlphaFoldDB" id="E4SIJ7"/>
<dbReference type="EMBL" id="CP002338">
    <property type="protein sequence ID" value="ADQ58996.1"/>
    <property type="molecule type" value="Genomic_DNA"/>
</dbReference>
<dbReference type="RefSeq" id="WP_013436946.1">
    <property type="nucleotide sequence ID" value="NC_014724.1"/>
</dbReference>
<evidence type="ECO:0000313" key="4">
    <source>
        <dbReference type="EMBL" id="ADQ58470.1"/>
    </source>
</evidence>
<proteinExistence type="predicted"/>
<dbReference type="KEGG" id="lam:LA2_02420"/>
<dbReference type="SUPFAM" id="SSF53098">
    <property type="entry name" value="Ribonuclease H-like"/>
    <property type="match status" value="1"/>
</dbReference>
<dbReference type="Proteomes" id="UP000007033">
    <property type="component" value="Chromosome"/>
</dbReference>
<dbReference type="KEGG" id="lam:LA2_05175"/>
<dbReference type="InterPro" id="IPR048020">
    <property type="entry name" value="Transpos_IS3"/>
</dbReference>
<evidence type="ECO:0000313" key="6">
    <source>
        <dbReference type="Proteomes" id="UP000007033"/>
    </source>
</evidence>
<dbReference type="KEGG" id="lam:LA2_00570"/>
<accession>E4SIJ7</accession>
<dbReference type="EMBL" id="CP002338">
    <property type="protein sequence ID" value="ADQ58470.1"/>
    <property type="molecule type" value="Genomic_DNA"/>
</dbReference>
<dbReference type="InterPro" id="IPR010921">
    <property type="entry name" value="Trp_repressor/repl_initiator"/>
</dbReference>
<evidence type="ECO:0000313" key="3">
    <source>
        <dbReference type="EMBL" id="ADQ58114.1"/>
    </source>
</evidence>
<dbReference type="InterPro" id="IPR025948">
    <property type="entry name" value="HTH-like_dom"/>
</dbReference>
<dbReference type="InterPro" id="IPR050900">
    <property type="entry name" value="Transposase_IS3/IS150/IS904"/>
</dbReference>
<dbReference type="Pfam" id="PF13333">
    <property type="entry name" value="rve_2"/>
    <property type="match status" value="1"/>
</dbReference>
<protein>
    <submittedName>
        <fullName evidence="5">Transposase</fullName>
    </submittedName>
</protein>
<evidence type="ECO:0000259" key="2">
    <source>
        <dbReference type="PROSITE" id="PS50994"/>
    </source>
</evidence>
<dbReference type="InterPro" id="IPR036397">
    <property type="entry name" value="RNaseH_sf"/>
</dbReference>
<dbReference type="EMBL" id="CP002338">
    <property type="protein sequence ID" value="ADQ58114.1"/>
    <property type="molecule type" value="Genomic_DNA"/>
</dbReference>
<dbReference type="Gene3D" id="1.10.10.60">
    <property type="entry name" value="Homeodomain-like"/>
    <property type="match status" value="1"/>
</dbReference>
<dbReference type="PANTHER" id="PTHR46889">
    <property type="entry name" value="TRANSPOSASE INSF FOR INSERTION SEQUENCE IS3B-RELATED"/>
    <property type="match status" value="1"/>
</dbReference>
<reference evidence="5 6" key="1">
    <citation type="journal article" date="2011" name="J. Bacteriol.">
        <title>Genome sequence of Lactobacillus amylovorus GRL1112.</title>
        <authorList>
            <person name="Kant R."/>
            <person name="Paulin L."/>
            <person name="Alatalo E."/>
            <person name="de Vos W.M."/>
            <person name="Palva A."/>
        </authorList>
    </citation>
    <scope>NUCLEOTIDE SEQUENCE [LARGE SCALE GENOMIC DNA]</scope>
    <source>
        <strain evidence="5 6">GRL 1112</strain>
    </source>
</reference>
<gene>
    <name evidence="3" type="ordered locus">LA2_00570</name>
    <name evidence="4" type="ordered locus">LA2_02420</name>
    <name evidence="5" type="ordered locus">LA2_05175</name>
</gene>
<dbReference type="InterPro" id="IPR012337">
    <property type="entry name" value="RNaseH-like_sf"/>
</dbReference>
<feature type="domain" description="Integrase catalytic" evidence="2">
    <location>
        <begin position="300"/>
        <end position="464"/>
    </location>
</feature>
<dbReference type="Gene3D" id="3.30.420.10">
    <property type="entry name" value="Ribonuclease H-like superfamily/Ribonuclease H"/>
    <property type="match status" value="1"/>
</dbReference>
<dbReference type="Pfam" id="PF13276">
    <property type="entry name" value="HTH_21"/>
    <property type="match status" value="1"/>
</dbReference>
<dbReference type="PANTHER" id="PTHR46889:SF4">
    <property type="entry name" value="TRANSPOSASE INSO FOR INSERTION SEQUENCE ELEMENT IS911B-RELATED"/>
    <property type="match status" value="1"/>
</dbReference>
<evidence type="ECO:0000256" key="1">
    <source>
        <dbReference type="ARBA" id="ARBA00002286"/>
    </source>
</evidence>